<dbReference type="GO" id="GO:0004532">
    <property type="term" value="F:RNA exonuclease activity"/>
    <property type="evidence" value="ECO:0007669"/>
    <property type="project" value="UniProtKB-UniRule"/>
</dbReference>
<comment type="subunit">
    <text evidence="1">Homodimer.</text>
</comment>
<feature type="domain" description="3'-5' exoribonuclease Rv2179c-like" evidence="2">
    <location>
        <begin position="2"/>
        <end position="156"/>
    </location>
</feature>
<dbReference type="InterPro" id="IPR036397">
    <property type="entry name" value="RNaseH_sf"/>
</dbReference>
<organism evidence="3 4">
    <name type="scientific">Nocardia speluncae</name>
    <dbReference type="NCBI Taxonomy" id="419477"/>
    <lineage>
        <taxon>Bacteria</taxon>
        <taxon>Bacillati</taxon>
        <taxon>Actinomycetota</taxon>
        <taxon>Actinomycetes</taxon>
        <taxon>Mycobacteriales</taxon>
        <taxon>Nocardiaceae</taxon>
        <taxon>Nocardia</taxon>
    </lineage>
</organism>
<dbReference type="RefSeq" id="WP_068038822.1">
    <property type="nucleotide sequence ID" value="NZ_JAAXOO010000007.1"/>
</dbReference>
<sequence>MRYFYDSEFIEDGRVIDLVSIGVVCEDGREFYAVSTEFDAGRAGPWVSKHVLPKLPPQTSPLWRTRAQIREELHRFLVPRATVQPEMWAWVGAYDHVVLCQLWGSMVDLPPDLPRYTNELRQHWDAHGRPELPPPPRDAHDALADARHNLAKFEAIEVARRRAS</sequence>
<reference evidence="3 4" key="1">
    <citation type="submission" date="2020-04" db="EMBL/GenBank/DDBJ databases">
        <title>MicrobeNet Type strains.</title>
        <authorList>
            <person name="Nicholson A.C."/>
        </authorList>
    </citation>
    <scope>NUCLEOTIDE SEQUENCE [LARGE SCALE GENOMIC DNA]</scope>
    <source>
        <strain evidence="3 4">DSM 45078</strain>
    </source>
</reference>
<keyword evidence="1" id="KW-0269">Exonuclease</keyword>
<accession>A0A846XMW9</accession>
<feature type="binding site" evidence="1">
    <location>
        <position position="6"/>
    </location>
    <ligand>
        <name>Mg(2+)</name>
        <dbReference type="ChEBI" id="CHEBI:18420"/>
        <note>catalytic</note>
    </ligand>
</feature>
<evidence type="ECO:0000259" key="2">
    <source>
        <dbReference type="Pfam" id="PF16473"/>
    </source>
</evidence>
<name>A0A846XMW9_9NOCA</name>
<keyword evidence="1" id="KW-0460">Magnesium</keyword>
<comment type="function">
    <text evidence="1">Exonuclease that cleaves single-stranded 3' overhangs of double-stranded RNA.</text>
</comment>
<dbReference type="GO" id="GO:0008408">
    <property type="term" value="F:3'-5' exonuclease activity"/>
    <property type="evidence" value="ECO:0007669"/>
    <property type="project" value="InterPro"/>
</dbReference>
<keyword evidence="4" id="KW-1185">Reference proteome</keyword>
<evidence type="ECO:0000313" key="4">
    <source>
        <dbReference type="Proteomes" id="UP000565715"/>
    </source>
</evidence>
<keyword evidence="1" id="KW-0479">Metal-binding</keyword>
<dbReference type="GO" id="GO:0003676">
    <property type="term" value="F:nucleic acid binding"/>
    <property type="evidence" value="ECO:0007669"/>
    <property type="project" value="InterPro"/>
</dbReference>
<protein>
    <recommendedName>
        <fullName evidence="1">3'-5' exoribonuclease</fullName>
        <ecNumber evidence="1">3.1.13.-</ecNumber>
    </recommendedName>
</protein>
<dbReference type="AlphaFoldDB" id="A0A846XMW9"/>
<dbReference type="NCBIfam" id="NF033638">
    <property type="entry name" value="RNase_AS"/>
    <property type="match status" value="1"/>
</dbReference>
<dbReference type="Proteomes" id="UP000565715">
    <property type="component" value="Unassembled WGS sequence"/>
</dbReference>
<comment type="caution">
    <text evidence="3">The sequence shown here is derived from an EMBL/GenBank/DDBJ whole genome shotgun (WGS) entry which is preliminary data.</text>
</comment>
<dbReference type="GO" id="GO:0000287">
    <property type="term" value="F:magnesium ion binding"/>
    <property type="evidence" value="ECO:0007669"/>
    <property type="project" value="UniProtKB-UniRule"/>
</dbReference>
<dbReference type="HAMAP" id="MF_00977">
    <property type="entry name" value="3_5_Exoribonuc_actinobact"/>
    <property type="match status" value="1"/>
</dbReference>
<evidence type="ECO:0000256" key="1">
    <source>
        <dbReference type="HAMAP-Rule" id="MF_00977"/>
    </source>
</evidence>
<dbReference type="EC" id="3.1.13.-" evidence="1"/>
<dbReference type="InterPro" id="IPR030853">
    <property type="entry name" value="3_5_Exoribonuc_actinobac"/>
</dbReference>
<dbReference type="Gene3D" id="3.30.420.10">
    <property type="entry name" value="Ribonuclease H-like superfamily/Ribonuclease H"/>
    <property type="match status" value="1"/>
</dbReference>
<keyword evidence="1" id="KW-0540">Nuclease</keyword>
<comment type="cofactor">
    <cofactor evidence="1">
        <name>Mg(2+)</name>
        <dbReference type="ChEBI" id="CHEBI:18420"/>
    </cofactor>
    <text evidence="1">Binds 1 Mg(2+) ion per subunit.</text>
</comment>
<dbReference type="EMBL" id="JAAXOO010000007">
    <property type="protein sequence ID" value="NKY36655.1"/>
    <property type="molecule type" value="Genomic_DNA"/>
</dbReference>
<keyword evidence="1" id="KW-0378">Hydrolase</keyword>
<gene>
    <name evidence="3" type="ORF">HGA13_26805</name>
</gene>
<proteinExistence type="inferred from homology"/>
<dbReference type="Pfam" id="PF16473">
    <property type="entry name" value="Rv2179c-like"/>
    <property type="match status" value="1"/>
</dbReference>
<feature type="region of interest" description="RNA binding" evidence="1">
    <location>
        <begin position="6"/>
        <end position="9"/>
    </location>
</feature>
<dbReference type="InterPro" id="IPR033390">
    <property type="entry name" value="Rv2179c-like"/>
</dbReference>
<evidence type="ECO:0000313" key="3">
    <source>
        <dbReference type="EMBL" id="NKY36655.1"/>
    </source>
</evidence>